<feature type="coiled-coil region" evidence="1">
    <location>
        <begin position="182"/>
        <end position="209"/>
    </location>
</feature>
<evidence type="ECO:0000313" key="3">
    <source>
        <dbReference type="Proteomes" id="UP000501346"/>
    </source>
</evidence>
<gene>
    <name evidence="2" type="primary">ATG38_2</name>
    <name evidence="2" type="ORF">GRS66_009424</name>
</gene>
<evidence type="ECO:0000313" key="2">
    <source>
        <dbReference type="EMBL" id="QID86784.1"/>
    </source>
</evidence>
<keyword evidence="1" id="KW-0175">Coiled coil</keyword>
<organism evidence="2 3">
    <name type="scientific">Saccharomyces pastorianus</name>
    <name type="common">Lager yeast</name>
    <name type="synonym">Saccharomyces cerevisiae x Saccharomyces eubayanus</name>
    <dbReference type="NCBI Taxonomy" id="27292"/>
    <lineage>
        <taxon>Eukaryota</taxon>
        <taxon>Fungi</taxon>
        <taxon>Dikarya</taxon>
        <taxon>Ascomycota</taxon>
        <taxon>Saccharomycotina</taxon>
        <taxon>Saccharomycetes</taxon>
        <taxon>Saccharomycetales</taxon>
        <taxon>Saccharomycetaceae</taxon>
        <taxon>Saccharomyces</taxon>
    </lineage>
</organism>
<reference evidence="2 3" key="1">
    <citation type="journal article" date="2019" name="BMC Genomics">
        <title>Chromosome level assembly and comparative genome analysis confirm lager-brewing yeasts originated from a single hybridization.</title>
        <authorList>
            <person name="Salazar A.N."/>
            <person name="Gorter de Vries A.R."/>
            <person name="van den Broek M."/>
            <person name="Brouwers N."/>
            <person name="de la Torre Cortes P."/>
            <person name="Kuijpers N.G.A."/>
            <person name="Daran J.G."/>
            <person name="Abeel T."/>
        </authorList>
    </citation>
    <scope>NUCLEOTIDE SEQUENCE [LARGE SCALE GENOMIC DNA]</scope>
    <source>
        <strain evidence="2 3">CBS 1483</strain>
    </source>
</reference>
<dbReference type="EMBL" id="CP049009">
    <property type="protein sequence ID" value="QID86784.1"/>
    <property type="molecule type" value="Genomic_DNA"/>
</dbReference>
<accession>A0A6C1EDT4</accession>
<dbReference type="OrthoDB" id="4034212at2759"/>
<sequence>MSTLAEVYTIIENAEQECRKGDFANARVKYQQAIEVLGPQNENLAQNELSSDVTQAIDLLKQDMTAKIQELELLIDKRSPEENSIGMLNNNMLIGSVILNNKTSINGVGNTRNWDNSIYQNSLNPLNDPILISILNRLQFNLNNDMESKVKGVKNPNNLEMKTNLRLEQFKKELVLYEQNKFKEYGMKIDQIAKENKKLSNEIGRLRERWDSLVESAKQRRDKQRN</sequence>
<keyword evidence="3" id="KW-1185">Reference proteome</keyword>
<evidence type="ECO:0000256" key="1">
    <source>
        <dbReference type="SAM" id="Coils"/>
    </source>
</evidence>
<name>A0A6C1EDT4_SACPS</name>
<dbReference type="Proteomes" id="UP000501346">
    <property type="component" value="Chromosome SeXII"/>
</dbReference>
<protein>
    <submittedName>
        <fullName evidence="2">Autophagy-protein 38</fullName>
    </submittedName>
</protein>
<proteinExistence type="predicted"/>
<dbReference type="AlphaFoldDB" id="A0A6C1EDT4"/>